<proteinExistence type="predicted"/>
<gene>
    <name evidence="1" type="ORF">Tco_1066626</name>
</gene>
<dbReference type="Proteomes" id="UP001151760">
    <property type="component" value="Unassembled WGS sequence"/>
</dbReference>
<organism evidence="1 2">
    <name type="scientific">Tanacetum coccineum</name>
    <dbReference type="NCBI Taxonomy" id="301880"/>
    <lineage>
        <taxon>Eukaryota</taxon>
        <taxon>Viridiplantae</taxon>
        <taxon>Streptophyta</taxon>
        <taxon>Embryophyta</taxon>
        <taxon>Tracheophyta</taxon>
        <taxon>Spermatophyta</taxon>
        <taxon>Magnoliopsida</taxon>
        <taxon>eudicotyledons</taxon>
        <taxon>Gunneridae</taxon>
        <taxon>Pentapetalae</taxon>
        <taxon>asterids</taxon>
        <taxon>campanulids</taxon>
        <taxon>Asterales</taxon>
        <taxon>Asteraceae</taxon>
        <taxon>Asteroideae</taxon>
        <taxon>Anthemideae</taxon>
        <taxon>Anthemidinae</taxon>
        <taxon>Tanacetum</taxon>
    </lineage>
</organism>
<name>A0ABQ5HAL8_9ASTR</name>
<protein>
    <submittedName>
        <fullName evidence="1">Uncharacterized protein</fullName>
    </submittedName>
</protein>
<evidence type="ECO:0000313" key="1">
    <source>
        <dbReference type="EMBL" id="GJT84909.1"/>
    </source>
</evidence>
<accession>A0ABQ5HAL8</accession>
<reference evidence="1" key="1">
    <citation type="journal article" date="2022" name="Int. J. Mol. Sci.">
        <title>Draft Genome of Tanacetum Coccineum: Genomic Comparison of Closely Related Tanacetum-Family Plants.</title>
        <authorList>
            <person name="Yamashiro T."/>
            <person name="Shiraishi A."/>
            <person name="Nakayama K."/>
            <person name="Satake H."/>
        </authorList>
    </citation>
    <scope>NUCLEOTIDE SEQUENCE</scope>
</reference>
<comment type="caution">
    <text evidence="1">The sequence shown here is derived from an EMBL/GenBank/DDBJ whole genome shotgun (WGS) entry which is preliminary data.</text>
</comment>
<dbReference type="EMBL" id="BQNB010019401">
    <property type="protein sequence ID" value="GJT84909.1"/>
    <property type="molecule type" value="Genomic_DNA"/>
</dbReference>
<sequence length="201" mass="22917">MNPFATQQAAIDNALITAKVPQIYINQFWNTITKIRDIDAYSFKLDKKKCQVDTEVFHEILQICPRILNQDFIAPLSEEELVTFIQELGYYGRCNMLSAIHTDQMHSLGEQLLQLSIGASLGKQQDLIDSWNYELKSCGQYEALIPDDNVNQDIKDSQAYKTCYDFATGKVLPEKVKKYKKVALPSRKLSHVDVSLCGVYL</sequence>
<reference evidence="1" key="2">
    <citation type="submission" date="2022-01" db="EMBL/GenBank/DDBJ databases">
        <authorList>
            <person name="Yamashiro T."/>
            <person name="Shiraishi A."/>
            <person name="Satake H."/>
            <person name="Nakayama K."/>
        </authorList>
    </citation>
    <scope>NUCLEOTIDE SEQUENCE</scope>
</reference>
<evidence type="ECO:0000313" key="2">
    <source>
        <dbReference type="Proteomes" id="UP001151760"/>
    </source>
</evidence>
<keyword evidence="2" id="KW-1185">Reference proteome</keyword>